<dbReference type="EMBL" id="LNQE01001661">
    <property type="protein sequence ID" value="KUG14428.1"/>
    <property type="molecule type" value="Genomic_DNA"/>
</dbReference>
<proteinExistence type="predicted"/>
<dbReference type="InterPro" id="IPR013784">
    <property type="entry name" value="Carb-bd-like_fold"/>
</dbReference>
<evidence type="ECO:0000313" key="2">
    <source>
        <dbReference type="EMBL" id="KUG14428.1"/>
    </source>
</evidence>
<evidence type="ECO:0000259" key="1">
    <source>
        <dbReference type="Pfam" id="PF08308"/>
    </source>
</evidence>
<dbReference type="Pfam" id="PF08308">
    <property type="entry name" value="PEGA"/>
    <property type="match status" value="1"/>
</dbReference>
<dbReference type="InterPro" id="IPR013229">
    <property type="entry name" value="PEGA"/>
</dbReference>
<dbReference type="AlphaFoldDB" id="A0A0W8F0Q7"/>
<name>A0A0W8F0Q7_9ZZZZ</name>
<protein>
    <recommendedName>
        <fullName evidence="1">PEGA domain-containing protein</fullName>
    </recommendedName>
</protein>
<dbReference type="GO" id="GO:0030246">
    <property type="term" value="F:carbohydrate binding"/>
    <property type="evidence" value="ECO:0007669"/>
    <property type="project" value="InterPro"/>
</dbReference>
<feature type="domain" description="PEGA" evidence="1">
    <location>
        <begin position="13"/>
        <end position="79"/>
    </location>
</feature>
<organism evidence="2">
    <name type="scientific">hydrocarbon metagenome</name>
    <dbReference type="NCBI Taxonomy" id="938273"/>
    <lineage>
        <taxon>unclassified sequences</taxon>
        <taxon>metagenomes</taxon>
        <taxon>ecological metagenomes</taxon>
    </lineage>
</organism>
<sequence>MPTTISPFPGATTGTLIVYSMPFGCSVYLDDVNRGLSPIIIRNLAPGSHVVRVTFPGYQDDVRTVQVTAGKWTTVTAVLIPDISQLVSAFQ</sequence>
<gene>
    <name evidence="2" type="ORF">ASZ90_015937</name>
</gene>
<dbReference type="Gene3D" id="2.60.40.1120">
    <property type="entry name" value="Carboxypeptidase-like, regulatory domain"/>
    <property type="match status" value="1"/>
</dbReference>
<accession>A0A0W8F0Q7</accession>
<dbReference type="SUPFAM" id="SSF49452">
    <property type="entry name" value="Starch-binding domain-like"/>
    <property type="match status" value="1"/>
</dbReference>
<reference evidence="2" key="1">
    <citation type="journal article" date="2015" name="Proc. Natl. Acad. Sci. U.S.A.">
        <title>Networks of energetic and metabolic interactions define dynamics in microbial communities.</title>
        <authorList>
            <person name="Embree M."/>
            <person name="Liu J.K."/>
            <person name="Al-Bassam M.M."/>
            <person name="Zengler K."/>
        </authorList>
    </citation>
    <scope>NUCLEOTIDE SEQUENCE</scope>
</reference>
<comment type="caution">
    <text evidence="2">The sequence shown here is derived from an EMBL/GenBank/DDBJ whole genome shotgun (WGS) entry which is preliminary data.</text>
</comment>